<reference evidence="1 2" key="1">
    <citation type="submission" date="2022-03" db="EMBL/GenBank/DDBJ databases">
        <title>Complete genome of Streptomyces rimosus ssp. rimosus R7 (=ATCC 10970).</title>
        <authorList>
            <person name="Beganovic S."/>
            <person name="Ruckert C."/>
            <person name="Busche T."/>
            <person name="Kalinowski J."/>
            <person name="Wittmann C."/>
        </authorList>
    </citation>
    <scope>NUCLEOTIDE SEQUENCE [LARGE SCALE GENOMIC DNA]</scope>
    <source>
        <strain evidence="1 2">R7</strain>
    </source>
</reference>
<keyword evidence="2" id="KW-1185">Reference proteome</keyword>
<sequence>MAIELTDDLIKLEEAALAEHAKVRAMQAEYGRPADGDGWTDDQHTAWQQQWDAWRTASEAVQAAISAHAEAAGESRYEVEKALKGKVRHPEPEEG</sequence>
<evidence type="ECO:0008006" key="3">
    <source>
        <dbReference type="Google" id="ProtNLM"/>
    </source>
</evidence>
<dbReference type="RefSeq" id="WP_003983634.1">
    <property type="nucleotide sequence ID" value="NZ_CP043497.1"/>
</dbReference>
<dbReference type="Proteomes" id="UP000829494">
    <property type="component" value="Chromosome"/>
</dbReference>
<proteinExistence type="predicted"/>
<protein>
    <recommendedName>
        <fullName evidence="3">ESAT-6-like protein</fullName>
    </recommendedName>
</protein>
<gene>
    <name evidence="1" type="ORF">SRIMR7_06830</name>
</gene>
<dbReference type="EMBL" id="CP094298">
    <property type="protein sequence ID" value="UNZ01848.1"/>
    <property type="molecule type" value="Genomic_DNA"/>
</dbReference>
<accession>A0ABY3YV82</accession>
<name>A0ABY3YV82_STRRM</name>
<evidence type="ECO:0000313" key="2">
    <source>
        <dbReference type="Proteomes" id="UP000829494"/>
    </source>
</evidence>
<evidence type="ECO:0000313" key="1">
    <source>
        <dbReference type="EMBL" id="UNZ01848.1"/>
    </source>
</evidence>
<dbReference type="GeneID" id="66859068"/>
<organism evidence="1 2">
    <name type="scientific">Streptomyces rimosus subsp. rimosus</name>
    <dbReference type="NCBI Taxonomy" id="132474"/>
    <lineage>
        <taxon>Bacteria</taxon>
        <taxon>Bacillati</taxon>
        <taxon>Actinomycetota</taxon>
        <taxon>Actinomycetes</taxon>
        <taxon>Kitasatosporales</taxon>
        <taxon>Streptomycetaceae</taxon>
        <taxon>Streptomyces</taxon>
    </lineage>
</organism>